<name>A0A9W9TUC6_PENCI</name>
<feature type="transmembrane region" description="Helical" evidence="1">
    <location>
        <begin position="185"/>
        <end position="208"/>
    </location>
</feature>
<feature type="transmembrane region" description="Helical" evidence="1">
    <location>
        <begin position="34"/>
        <end position="55"/>
    </location>
</feature>
<gene>
    <name evidence="2" type="ORF">N7469_003143</name>
</gene>
<dbReference type="EMBL" id="JAPQKT010000002">
    <property type="protein sequence ID" value="KAJ5241552.1"/>
    <property type="molecule type" value="Genomic_DNA"/>
</dbReference>
<evidence type="ECO:0000313" key="3">
    <source>
        <dbReference type="Proteomes" id="UP001147733"/>
    </source>
</evidence>
<evidence type="ECO:0000256" key="1">
    <source>
        <dbReference type="SAM" id="Phobius"/>
    </source>
</evidence>
<protein>
    <submittedName>
        <fullName evidence="2">Uncharacterized protein</fullName>
    </submittedName>
</protein>
<proteinExistence type="predicted"/>
<dbReference type="AlphaFoldDB" id="A0A9W9TUC6"/>
<dbReference type="OrthoDB" id="3890746at2759"/>
<evidence type="ECO:0000313" key="2">
    <source>
        <dbReference type="EMBL" id="KAJ5241552.1"/>
    </source>
</evidence>
<sequence>MSSGSSTSGSHPYSTDMEESAFLKRSRLIHWARLGLSILVTAVSIAIILCEAVPLRHYKDTSKWASDDLPLWPLNFDLRPTVAALACGCVIVTLNLVYVIAALLPSPHSRIKLLNSYSSLSAICGFIAALVGIIFIIYQPSSSHPSGFTKNETLHSWTCKWKNSSDGQTTPIDFSRDCKDTRAGFVLLCVALGLEIIMGVVAAVGSLAQRGVSRRRQEQFQLEKLEIATKQAYRG</sequence>
<organism evidence="2 3">
    <name type="scientific">Penicillium citrinum</name>
    <dbReference type="NCBI Taxonomy" id="5077"/>
    <lineage>
        <taxon>Eukaryota</taxon>
        <taxon>Fungi</taxon>
        <taxon>Dikarya</taxon>
        <taxon>Ascomycota</taxon>
        <taxon>Pezizomycotina</taxon>
        <taxon>Eurotiomycetes</taxon>
        <taxon>Eurotiomycetidae</taxon>
        <taxon>Eurotiales</taxon>
        <taxon>Aspergillaceae</taxon>
        <taxon>Penicillium</taxon>
    </lineage>
</organism>
<feature type="transmembrane region" description="Helical" evidence="1">
    <location>
        <begin position="82"/>
        <end position="104"/>
    </location>
</feature>
<keyword evidence="1" id="KW-0812">Transmembrane</keyword>
<dbReference type="PANTHER" id="PTHR42069:SF1">
    <property type="entry name" value="MARVEL DOMAIN-CONTAINING PROTEIN"/>
    <property type="match status" value="1"/>
</dbReference>
<dbReference type="PANTHER" id="PTHR42069">
    <property type="entry name" value="HYPHAL ANASTAMOSIS-8 PROTEIN"/>
    <property type="match status" value="1"/>
</dbReference>
<dbReference type="RefSeq" id="XP_056504557.1">
    <property type="nucleotide sequence ID" value="XM_056642063.1"/>
</dbReference>
<accession>A0A9W9TUC6</accession>
<keyword evidence="1" id="KW-1133">Transmembrane helix</keyword>
<reference evidence="2" key="1">
    <citation type="submission" date="2022-11" db="EMBL/GenBank/DDBJ databases">
        <authorList>
            <person name="Petersen C."/>
        </authorList>
    </citation>
    <scope>NUCLEOTIDE SEQUENCE</scope>
    <source>
        <strain evidence="2">IBT 23319</strain>
    </source>
</reference>
<keyword evidence="1" id="KW-0472">Membrane</keyword>
<keyword evidence="3" id="KW-1185">Reference proteome</keyword>
<comment type="caution">
    <text evidence="2">The sequence shown here is derived from an EMBL/GenBank/DDBJ whole genome shotgun (WGS) entry which is preliminary data.</text>
</comment>
<dbReference type="GeneID" id="81381230"/>
<feature type="transmembrane region" description="Helical" evidence="1">
    <location>
        <begin position="116"/>
        <end position="138"/>
    </location>
</feature>
<dbReference type="Proteomes" id="UP001147733">
    <property type="component" value="Unassembled WGS sequence"/>
</dbReference>
<reference evidence="2" key="2">
    <citation type="journal article" date="2023" name="IMA Fungus">
        <title>Comparative genomic study of the Penicillium genus elucidates a diverse pangenome and 15 lateral gene transfer events.</title>
        <authorList>
            <person name="Petersen C."/>
            <person name="Sorensen T."/>
            <person name="Nielsen M.R."/>
            <person name="Sondergaard T.E."/>
            <person name="Sorensen J.L."/>
            <person name="Fitzpatrick D.A."/>
            <person name="Frisvad J.C."/>
            <person name="Nielsen K.L."/>
        </authorList>
    </citation>
    <scope>NUCLEOTIDE SEQUENCE</scope>
    <source>
        <strain evidence="2">IBT 23319</strain>
    </source>
</reference>